<evidence type="ECO:0000256" key="5">
    <source>
        <dbReference type="ARBA" id="ARBA00011944"/>
    </source>
</evidence>
<dbReference type="InterPro" id="IPR013785">
    <property type="entry name" value="Aldolase_TIM"/>
</dbReference>
<evidence type="ECO:0000256" key="9">
    <source>
        <dbReference type="ARBA" id="ARBA00033102"/>
    </source>
</evidence>
<proteinExistence type="inferred from homology"/>
<dbReference type="CDD" id="cd01572">
    <property type="entry name" value="QPRTase"/>
    <property type="match status" value="1"/>
</dbReference>
<dbReference type="NCBIfam" id="TIGR00078">
    <property type="entry name" value="nadC"/>
    <property type="match status" value="1"/>
</dbReference>
<dbReference type="Pfam" id="PF02749">
    <property type="entry name" value="QRPTase_N"/>
    <property type="match status" value="1"/>
</dbReference>
<dbReference type="InterPro" id="IPR027277">
    <property type="entry name" value="NadC/ModD"/>
</dbReference>
<dbReference type="InterPro" id="IPR036068">
    <property type="entry name" value="Nicotinate_pribotase-like_C"/>
</dbReference>
<accession>A0A4Z0FEV7</accession>
<keyword evidence="6" id="KW-0662">Pyridine nucleotide biosynthesis</keyword>
<evidence type="ECO:0000256" key="2">
    <source>
        <dbReference type="ARBA" id="ARBA00004893"/>
    </source>
</evidence>
<evidence type="ECO:0000256" key="1">
    <source>
        <dbReference type="ARBA" id="ARBA00003237"/>
    </source>
</evidence>
<dbReference type="PANTHER" id="PTHR32179:SF3">
    <property type="entry name" value="NICOTINATE-NUCLEOTIDE PYROPHOSPHORYLASE [CARBOXYLATING]"/>
    <property type="match status" value="1"/>
</dbReference>
<comment type="catalytic activity">
    <reaction evidence="10">
        <text>nicotinate beta-D-ribonucleotide + CO2 + diphosphate = quinolinate + 5-phospho-alpha-D-ribose 1-diphosphate + 2 H(+)</text>
        <dbReference type="Rhea" id="RHEA:12733"/>
        <dbReference type="ChEBI" id="CHEBI:15378"/>
        <dbReference type="ChEBI" id="CHEBI:16526"/>
        <dbReference type="ChEBI" id="CHEBI:29959"/>
        <dbReference type="ChEBI" id="CHEBI:33019"/>
        <dbReference type="ChEBI" id="CHEBI:57502"/>
        <dbReference type="ChEBI" id="CHEBI:58017"/>
        <dbReference type="EC" id="2.4.2.19"/>
    </reaction>
</comment>
<dbReference type="Gene3D" id="3.20.20.70">
    <property type="entry name" value="Aldolase class I"/>
    <property type="match status" value="1"/>
</dbReference>
<dbReference type="Proteomes" id="UP000297890">
    <property type="component" value="Unassembled WGS sequence"/>
</dbReference>
<feature type="domain" description="Quinolinate phosphoribosyl transferase N-terminal" evidence="14">
    <location>
        <begin position="37"/>
        <end position="114"/>
    </location>
</feature>
<dbReference type="EMBL" id="SRIO01000001">
    <property type="protein sequence ID" value="TFZ84192.1"/>
    <property type="molecule type" value="Genomic_DNA"/>
</dbReference>
<dbReference type="GO" id="GO:0034213">
    <property type="term" value="P:quinolinate catabolic process"/>
    <property type="evidence" value="ECO:0007669"/>
    <property type="project" value="TreeGrafter"/>
</dbReference>
<dbReference type="InterPro" id="IPR002638">
    <property type="entry name" value="Quinolinate_PRibosylTrfase_C"/>
</dbReference>
<comment type="similarity">
    <text evidence="3 12">Belongs to the NadC/ModD family.</text>
</comment>
<evidence type="ECO:0000256" key="11">
    <source>
        <dbReference type="ARBA" id="ARBA00069173"/>
    </source>
</evidence>
<evidence type="ECO:0000256" key="7">
    <source>
        <dbReference type="ARBA" id="ARBA00022676"/>
    </source>
</evidence>
<dbReference type="PIRSF" id="PIRSF006250">
    <property type="entry name" value="NadC_ModD"/>
    <property type="match status" value="1"/>
</dbReference>
<keyword evidence="8 12" id="KW-0808">Transferase</keyword>
<evidence type="ECO:0000259" key="14">
    <source>
        <dbReference type="Pfam" id="PF02749"/>
    </source>
</evidence>
<dbReference type="InterPro" id="IPR004393">
    <property type="entry name" value="NadC"/>
</dbReference>
<evidence type="ECO:0000313" key="15">
    <source>
        <dbReference type="EMBL" id="TFZ84192.1"/>
    </source>
</evidence>
<dbReference type="SUPFAM" id="SSF54675">
    <property type="entry name" value="Nicotinate/Quinolinate PRTase N-terminal domain-like"/>
    <property type="match status" value="1"/>
</dbReference>
<dbReference type="SUPFAM" id="SSF51690">
    <property type="entry name" value="Nicotinate/Quinolinate PRTase C-terminal domain-like"/>
    <property type="match status" value="1"/>
</dbReference>
<evidence type="ECO:0000256" key="8">
    <source>
        <dbReference type="ARBA" id="ARBA00022679"/>
    </source>
</evidence>
<dbReference type="FunFam" id="3.20.20.70:FF:000030">
    <property type="entry name" value="Nicotinate-nucleotide pyrophosphorylase, carboxylating"/>
    <property type="match status" value="1"/>
</dbReference>
<dbReference type="OrthoDB" id="9782546at2"/>
<evidence type="ECO:0000256" key="4">
    <source>
        <dbReference type="ARBA" id="ARBA00011218"/>
    </source>
</evidence>
<comment type="function">
    <text evidence="1">Involved in the catabolism of quinolinic acid (QA).</text>
</comment>
<evidence type="ECO:0000259" key="13">
    <source>
        <dbReference type="Pfam" id="PF01729"/>
    </source>
</evidence>
<dbReference type="UniPathway" id="UPA00253">
    <property type="reaction ID" value="UER00331"/>
</dbReference>
<dbReference type="EC" id="2.4.2.19" evidence="5"/>
<dbReference type="AlphaFoldDB" id="A0A4Z0FEV7"/>
<evidence type="ECO:0000256" key="12">
    <source>
        <dbReference type="PIRNR" id="PIRNR006250"/>
    </source>
</evidence>
<dbReference type="PANTHER" id="PTHR32179">
    <property type="entry name" value="NICOTINATE-NUCLEOTIDE PYROPHOSPHORYLASE [CARBOXYLATING]"/>
    <property type="match status" value="1"/>
</dbReference>
<gene>
    <name evidence="15" type="primary">nadC</name>
    <name evidence="15" type="ORF">E4680_01255</name>
</gene>
<comment type="subunit">
    <text evidence="4">Hexamer formed by 3 homodimers.</text>
</comment>
<dbReference type="InterPro" id="IPR022412">
    <property type="entry name" value="Quinolinate_PRibosylTrfase_N"/>
</dbReference>
<dbReference type="Gene3D" id="3.90.1170.20">
    <property type="entry name" value="Quinolinate phosphoribosyl transferase, N-terminal domain"/>
    <property type="match status" value="1"/>
</dbReference>
<dbReference type="GO" id="GO:0004514">
    <property type="term" value="F:nicotinate-nucleotide diphosphorylase (carboxylating) activity"/>
    <property type="evidence" value="ECO:0007669"/>
    <property type="project" value="UniProtKB-EC"/>
</dbReference>
<sequence length="286" mass="30260">MPTSISLTPPDDAAVNAVVRAALAEDVGTGDATAALAPGRPARARLICREEAILCGRPWFDAVYRELDRAVGVHWQAQDGDRLLPGQTVCEITGPAPVILTGERTALNFLQTLSGTATLTRRYVDAVAGSAARIFDTRKTLPGLRVAQKYAVRCGGGCNQRMGLFDAMLIKENHIAAAGGITAAVRAARQRHPDLPLQVEVETIEQLTEVLDLGVESVLLDNFDLEQLERAVAVRVAQGRVAALEASGGIGLAEVARIAATGVDRISVGGLTKHVQAVDYSLRIIG</sequence>
<evidence type="ECO:0000313" key="16">
    <source>
        <dbReference type="Proteomes" id="UP000297890"/>
    </source>
</evidence>
<organism evidence="15 16">
    <name type="scientific">Candidatus Macondimonas diazotrophica</name>
    <dbReference type="NCBI Taxonomy" id="2305248"/>
    <lineage>
        <taxon>Bacteria</taxon>
        <taxon>Pseudomonadati</taxon>
        <taxon>Pseudomonadota</taxon>
        <taxon>Gammaproteobacteria</taxon>
        <taxon>Chromatiales</taxon>
        <taxon>Ectothiorhodospiraceae</taxon>
        <taxon>Candidatus Macondimonas</taxon>
    </lineage>
</organism>
<reference evidence="15 16" key="1">
    <citation type="journal article" date="2019" name="ISME J.">
        <title>Candidatus Macondimonas diazotrophica, a novel gammaproteobacterial genus dominating crude-oil-contaminated coastal sediments.</title>
        <authorList>
            <person name="Karthikeyan S."/>
            <person name="Konstantinidis K."/>
        </authorList>
    </citation>
    <scope>NUCLEOTIDE SEQUENCE [LARGE SCALE GENOMIC DNA]</scope>
    <source>
        <strain evidence="15 16">KTK01</strain>
    </source>
</reference>
<dbReference type="InterPro" id="IPR037128">
    <property type="entry name" value="Quinolinate_PRibosylTase_N_sf"/>
</dbReference>
<keyword evidence="16" id="KW-1185">Reference proteome</keyword>
<protein>
    <recommendedName>
        <fullName evidence="11">Probable nicotinate-nucleotide pyrophosphorylase [carboxylating]</fullName>
        <ecNumber evidence="5">2.4.2.19</ecNumber>
    </recommendedName>
    <alternativeName>
        <fullName evidence="9">Quinolinate phosphoribosyltransferase [decarboxylating]</fullName>
    </alternativeName>
</protein>
<dbReference type="FunFam" id="3.90.1170.20:FF:000001">
    <property type="entry name" value="Nicotinate-nucleotide diphosphorylase (Carboxylating)"/>
    <property type="match status" value="1"/>
</dbReference>
<evidence type="ECO:0000256" key="6">
    <source>
        <dbReference type="ARBA" id="ARBA00022642"/>
    </source>
</evidence>
<feature type="domain" description="Quinolinate phosphoribosyl transferase C-terminal" evidence="13">
    <location>
        <begin position="117"/>
        <end position="283"/>
    </location>
</feature>
<evidence type="ECO:0000256" key="3">
    <source>
        <dbReference type="ARBA" id="ARBA00009400"/>
    </source>
</evidence>
<evidence type="ECO:0000256" key="10">
    <source>
        <dbReference type="ARBA" id="ARBA00047445"/>
    </source>
</evidence>
<keyword evidence="7 12" id="KW-0328">Glycosyltransferase</keyword>
<dbReference type="Pfam" id="PF01729">
    <property type="entry name" value="QRPTase_C"/>
    <property type="match status" value="1"/>
</dbReference>
<comment type="pathway">
    <text evidence="2">Cofactor biosynthesis; NAD(+) biosynthesis; nicotinate D-ribonucleotide from quinolinate: step 1/1.</text>
</comment>
<name>A0A4Z0FEV7_9GAMM</name>
<dbReference type="GO" id="GO:0009435">
    <property type="term" value="P:NAD+ biosynthetic process"/>
    <property type="evidence" value="ECO:0007669"/>
    <property type="project" value="UniProtKB-UniPathway"/>
</dbReference>
<comment type="caution">
    <text evidence="15">The sequence shown here is derived from an EMBL/GenBank/DDBJ whole genome shotgun (WGS) entry which is preliminary data.</text>
</comment>
<dbReference type="GO" id="GO:0005737">
    <property type="term" value="C:cytoplasm"/>
    <property type="evidence" value="ECO:0007669"/>
    <property type="project" value="TreeGrafter"/>
</dbReference>